<comment type="caution">
    <text evidence="1">The sequence shown here is derived from an EMBL/GenBank/DDBJ whole genome shotgun (WGS) entry which is preliminary data.</text>
</comment>
<name>A0A0M8K5I6_9CHLR</name>
<evidence type="ECO:0000313" key="1">
    <source>
        <dbReference type="EMBL" id="GAP62143.1"/>
    </source>
</evidence>
<reference evidence="2" key="2">
    <citation type="submission" date="2015-08" db="EMBL/GenBank/DDBJ databases">
        <title>Draft Genome Sequence of a Heterotrophic Facultative Anaerobic Bacterium Ardenticatena maritima Strain 110S.</title>
        <authorList>
            <person name="Kawaichi S."/>
            <person name="Yoshida T."/>
            <person name="Sako Y."/>
            <person name="Nakamura R."/>
        </authorList>
    </citation>
    <scope>NUCLEOTIDE SEQUENCE [LARGE SCALE GENOMIC DNA]</scope>
    <source>
        <strain evidence="2">110S</strain>
    </source>
</reference>
<gene>
    <name evidence="1" type="ORF">ARMA_0566</name>
</gene>
<proteinExistence type="predicted"/>
<dbReference type="InParanoid" id="A0A0M8K5I6"/>
<keyword evidence="2" id="KW-1185">Reference proteome</keyword>
<evidence type="ECO:0000313" key="2">
    <source>
        <dbReference type="Proteomes" id="UP000037784"/>
    </source>
</evidence>
<accession>A0A0M8K5I6</accession>
<reference evidence="1 2" key="1">
    <citation type="journal article" date="2015" name="Genome Announc.">
        <title>Draft Genome Sequence of a Heterotrophic Facultative Anaerobic Thermophilic Bacterium, Ardenticatena maritima Strain 110ST.</title>
        <authorList>
            <person name="Kawaichi S."/>
            <person name="Yoshida T."/>
            <person name="Sako Y."/>
            <person name="Nakamura R."/>
        </authorList>
    </citation>
    <scope>NUCLEOTIDE SEQUENCE [LARGE SCALE GENOMIC DNA]</scope>
    <source>
        <strain evidence="1 2">110S</strain>
    </source>
</reference>
<sequence length="43" mass="4836">MAFEGTETMADAIDRALGSVSKRKWAVVMQMDQLDRGEKTIFT</sequence>
<dbReference type="AlphaFoldDB" id="A0A0M8K5I6"/>
<organism evidence="1 2">
    <name type="scientific">Ardenticatena maritima</name>
    <dbReference type="NCBI Taxonomy" id="872965"/>
    <lineage>
        <taxon>Bacteria</taxon>
        <taxon>Bacillati</taxon>
        <taxon>Chloroflexota</taxon>
        <taxon>Ardenticatenia</taxon>
        <taxon>Ardenticatenales</taxon>
        <taxon>Ardenticatenaceae</taxon>
        <taxon>Ardenticatena</taxon>
    </lineage>
</organism>
<dbReference type="EMBL" id="BBZA01000033">
    <property type="protein sequence ID" value="GAP62143.1"/>
    <property type="molecule type" value="Genomic_DNA"/>
</dbReference>
<protein>
    <submittedName>
        <fullName evidence="1">Uncharacterized protein</fullName>
    </submittedName>
</protein>
<dbReference type="Proteomes" id="UP000037784">
    <property type="component" value="Unassembled WGS sequence"/>
</dbReference>